<dbReference type="Proteomes" id="UP000187323">
    <property type="component" value="Unassembled WGS sequence"/>
</dbReference>
<proteinExistence type="predicted"/>
<comment type="caution">
    <text evidence="1">The sequence shown here is derived from an EMBL/GenBank/DDBJ whole genome shotgun (WGS) entry which is preliminary data.</text>
</comment>
<evidence type="ECO:0000313" key="2">
    <source>
        <dbReference type="Proteomes" id="UP000187323"/>
    </source>
</evidence>
<organism evidence="1 2">
    <name type="scientific">Paenibacillus odorifer</name>
    <dbReference type="NCBI Taxonomy" id="189426"/>
    <lineage>
        <taxon>Bacteria</taxon>
        <taxon>Bacillati</taxon>
        <taxon>Bacillota</taxon>
        <taxon>Bacilli</taxon>
        <taxon>Bacillales</taxon>
        <taxon>Paenibacillaceae</taxon>
        <taxon>Paenibacillus</taxon>
    </lineage>
</organism>
<reference evidence="1 2" key="1">
    <citation type="submission" date="2016-10" db="EMBL/GenBank/DDBJ databases">
        <title>Paenibacillus species isolates.</title>
        <authorList>
            <person name="Beno S.M."/>
        </authorList>
    </citation>
    <scope>NUCLEOTIDE SEQUENCE [LARGE SCALE GENOMIC DNA]</scope>
    <source>
        <strain evidence="1 2">FSL H7-0918</strain>
    </source>
</reference>
<evidence type="ECO:0000313" key="1">
    <source>
        <dbReference type="EMBL" id="OME10262.1"/>
    </source>
</evidence>
<sequence length="95" mass="11510">MKLEFKGKNHRGREIWIDTDYYDESKPYTGFELEEWQIPRYQEMMNAAVKCMGRKLTREEARTLDWLSGMEPETCQHITRFIREAYENPKKAETK</sequence>
<name>A0AB36J2R7_9BACL</name>
<dbReference type="AlphaFoldDB" id="A0AB36J2R7"/>
<dbReference type="RefSeq" id="WP_076138899.1">
    <property type="nucleotide sequence ID" value="NZ_MKQM01000081.1"/>
</dbReference>
<accession>A0AB36J2R7</accession>
<evidence type="ECO:0008006" key="3">
    <source>
        <dbReference type="Google" id="ProtNLM"/>
    </source>
</evidence>
<dbReference type="EMBL" id="MPTO01000050">
    <property type="protein sequence ID" value="OME10262.1"/>
    <property type="molecule type" value="Genomic_DNA"/>
</dbReference>
<protein>
    <recommendedName>
        <fullName evidence="3">Phage protein</fullName>
    </recommendedName>
</protein>
<gene>
    <name evidence="1" type="ORF">BSK47_31065</name>
</gene>